<dbReference type="HOGENOM" id="CLU_2196654_0_0_1"/>
<protein>
    <submittedName>
        <fullName evidence="1">Uncharacterized protein</fullName>
    </submittedName>
</protein>
<evidence type="ECO:0000313" key="2">
    <source>
        <dbReference type="Proteomes" id="UP000008066"/>
    </source>
</evidence>
<reference evidence="1 2" key="1">
    <citation type="journal article" date="2011" name="Cell">
        <title>Insight into structure and assembly of the nuclear pore complex by utilizing the genome of a eukaryotic thermophile.</title>
        <authorList>
            <person name="Amlacher S."/>
            <person name="Sarges P."/>
            <person name="Flemming D."/>
            <person name="van Noort V."/>
            <person name="Kunze R."/>
            <person name="Devos D.P."/>
            <person name="Arumugam M."/>
            <person name="Bork P."/>
            <person name="Hurt E."/>
        </authorList>
    </citation>
    <scope>NUCLEOTIDE SEQUENCE [LARGE SCALE GENOMIC DNA]</scope>
    <source>
        <strain evidence="2">DSM 1495 / CBS 144.50 / IMI 039719</strain>
    </source>
</reference>
<dbReference type="GeneID" id="18259047"/>
<proteinExistence type="predicted"/>
<dbReference type="RefSeq" id="XP_006695357.1">
    <property type="nucleotide sequence ID" value="XM_006695294.1"/>
</dbReference>
<dbReference type="Proteomes" id="UP000008066">
    <property type="component" value="Unassembled WGS sequence"/>
</dbReference>
<organism evidence="2">
    <name type="scientific">Chaetomium thermophilum (strain DSM 1495 / CBS 144.50 / IMI 039719)</name>
    <name type="common">Thermochaetoides thermophila</name>
    <dbReference type="NCBI Taxonomy" id="759272"/>
    <lineage>
        <taxon>Eukaryota</taxon>
        <taxon>Fungi</taxon>
        <taxon>Dikarya</taxon>
        <taxon>Ascomycota</taxon>
        <taxon>Pezizomycotina</taxon>
        <taxon>Sordariomycetes</taxon>
        <taxon>Sordariomycetidae</taxon>
        <taxon>Sordariales</taxon>
        <taxon>Chaetomiaceae</taxon>
        <taxon>Thermochaetoides</taxon>
    </lineage>
</organism>
<name>G0SBF5_CHATD</name>
<keyword evidence="2" id="KW-1185">Reference proteome</keyword>
<accession>G0SBF5</accession>
<gene>
    <name evidence="1" type="ORF">CTHT_0050090</name>
</gene>
<dbReference type="EMBL" id="GL988044">
    <property type="protein sequence ID" value="EGS19535.1"/>
    <property type="molecule type" value="Genomic_DNA"/>
</dbReference>
<dbReference type="AlphaFoldDB" id="G0SBF5"/>
<evidence type="ECO:0000313" key="1">
    <source>
        <dbReference type="EMBL" id="EGS19535.1"/>
    </source>
</evidence>
<sequence>MNNDFFDNNSESLFVTPHKRPAKPLCKFSPSSDIDCLHHGYRTHFEEHPRIEHARPSQLTTQKLKGAFSEDGSLHKSVSQISEKTAQKFALRTIPNEFKDVPKAQDLA</sequence>
<dbReference type="KEGG" id="cthr:CTHT_0050090"/>